<dbReference type="GO" id="GO:0046872">
    <property type="term" value="F:metal ion binding"/>
    <property type="evidence" value="ECO:0007669"/>
    <property type="project" value="UniProtKB-KW"/>
</dbReference>
<dbReference type="Gene3D" id="3.40.50.300">
    <property type="entry name" value="P-loop containing nucleotide triphosphate hydrolases"/>
    <property type="match status" value="2"/>
</dbReference>
<dbReference type="PANTHER" id="PTHR46090:SF2">
    <property type="entry name" value="ADP-RIBOSYLATION FACTOR-LIKE PROTEIN 13B"/>
    <property type="match status" value="1"/>
</dbReference>
<proteinExistence type="predicted"/>
<dbReference type="Pfam" id="PF00025">
    <property type="entry name" value="Arf"/>
    <property type="match status" value="2"/>
</dbReference>
<evidence type="ECO:0000313" key="7">
    <source>
        <dbReference type="WBParaSite" id="HPBE_0002442601-mRNA-1"/>
    </source>
</evidence>
<keyword evidence="4" id="KW-0479">Metal-binding</keyword>
<dbReference type="GO" id="GO:0097730">
    <property type="term" value="C:non-motile cilium"/>
    <property type="evidence" value="ECO:0007669"/>
    <property type="project" value="TreeGrafter"/>
</dbReference>
<dbReference type="WBParaSite" id="HPBE_0002442601-mRNA-1">
    <property type="protein sequence ID" value="HPBE_0002442601-mRNA-1"/>
    <property type="gene ID" value="HPBE_0002442601"/>
</dbReference>
<feature type="binding site" evidence="4">
    <location>
        <position position="54"/>
    </location>
    <ligand>
        <name>Mg(2+)</name>
        <dbReference type="ChEBI" id="CHEBI:18420"/>
    </ligand>
</feature>
<dbReference type="OrthoDB" id="14717at2759"/>
<feature type="binding site" evidence="4">
    <location>
        <position position="31"/>
    </location>
    <ligand>
        <name>Mg(2+)</name>
        <dbReference type="ChEBI" id="CHEBI:18420"/>
    </ligand>
</feature>
<accession>A0A183GP06</accession>
<keyword evidence="1 3" id="KW-0547">Nucleotide-binding</keyword>
<dbReference type="EMBL" id="UZAH01036329">
    <property type="protein sequence ID" value="VDP44955.1"/>
    <property type="molecule type" value="Genomic_DNA"/>
</dbReference>
<dbReference type="GO" id="GO:0097500">
    <property type="term" value="P:receptor localization to non-motile cilium"/>
    <property type="evidence" value="ECO:0007669"/>
    <property type="project" value="TreeGrafter"/>
</dbReference>
<name>A0A183GP06_HELPZ</name>
<keyword evidence="2 3" id="KW-0342">GTP-binding</keyword>
<evidence type="ECO:0000256" key="3">
    <source>
        <dbReference type="PIRSR" id="PIRSR606689-1"/>
    </source>
</evidence>
<dbReference type="PANTHER" id="PTHR46090">
    <property type="entry name" value="ADP-RIBOSYLATION FACTOR-LIKE PROTEIN 13B"/>
    <property type="match status" value="1"/>
</dbReference>
<dbReference type="GO" id="GO:0060170">
    <property type="term" value="C:ciliary membrane"/>
    <property type="evidence" value="ECO:0007669"/>
    <property type="project" value="TreeGrafter"/>
</dbReference>
<dbReference type="InterPro" id="IPR027417">
    <property type="entry name" value="P-loop_NTPase"/>
</dbReference>
<feature type="binding site" evidence="3">
    <location>
        <begin position="24"/>
        <end position="31"/>
    </location>
    <ligand>
        <name>GTP</name>
        <dbReference type="ChEBI" id="CHEBI:37565"/>
    </ligand>
</feature>
<keyword evidence="6" id="KW-1185">Reference proteome</keyword>
<evidence type="ECO:0000313" key="5">
    <source>
        <dbReference type="EMBL" id="VDP44955.1"/>
    </source>
</evidence>
<evidence type="ECO:0000313" key="6">
    <source>
        <dbReference type="Proteomes" id="UP000050761"/>
    </source>
</evidence>
<feature type="binding site" evidence="3">
    <location>
        <position position="77"/>
    </location>
    <ligand>
        <name>GTP</name>
        <dbReference type="ChEBI" id="CHEBI:37565"/>
    </ligand>
</feature>
<dbReference type="AlphaFoldDB" id="A0A183GP06"/>
<dbReference type="Proteomes" id="UP000050761">
    <property type="component" value="Unassembled WGS sequence"/>
</dbReference>
<sequence>SALALARWLRIPSASREIKIGCFGVDGAGKTTVLKMIKGGRSCLSEDPRGVLPTNGFSMIDMGYDKEFTIKVYDLGGHERIRDIWTNYYAEVKLAGSFGSQTARVSQEEGGGMRSGAEDQSADVFVQVHGIIYVVDISDEDRLDENYEMIRKVQLHKGTARKPFLVVLNKKKPTELDDFDFSINANLNAVGTQQGQMIFITHVNEYKGELNNAKHPPPMVSRRPHRATNPLLTQFCVFVDKV</sequence>
<evidence type="ECO:0000256" key="1">
    <source>
        <dbReference type="ARBA" id="ARBA00022741"/>
    </source>
</evidence>
<evidence type="ECO:0000256" key="4">
    <source>
        <dbReference type="PIRSR" id="PIRSR606689-2"/>
    </source>
</evidence>
<dbReference type="GO" id="GO:1905515">
    <property type="term" value="P:non-motile cilium assembly"/>
    <property type="evidence" value="ECO:0007669"/>
    <property type="project" value="TreeGrafter"/>
</dbReference>
<reference evidence="5 6" key="1">
    <citation type="submission" date="2018-11" db="EMBL/GenBank/DDBJ databases">
        <authorList>
            <consortium name="Pathogen Informatics"/>
        </authorList>
    </citation>
    <scope>NUCLEOTIDE SEQUENCE [LARGE SCALE GENOMIC DNA]</scope>
</reference>
<dbReference type="GO" id="GO:0003924">
    <property type="term" value="F:GTPase activity"/>
    <property type="evidence" value="ECO:0007669"/>
    <property type="project" value="InterPro"/>
</dbReference>
<accession>A0A3P8EM27</accession>
<reference evidence="7" key="2">
    <citation type="submission" date="2019-09" db="UniProtKB">
        <authorList>
            <consortium name="WormBaseParasite"/>
        </authorList>
    </citation>
    <scope>IDENTIFICATION</scope>
</reference>
<evidence type="ECO:0000256" key="2">
    <source>
        <dbReference type="ARBA" id="ARBA00023134"/>
    </source>
</evidence>
<keyword evidence="4" id="KW-0460">Magnesium</keyword>
<gene>
    <name evidence="5" type="ORF">HPBE_LOCUS24425</name>
</gene>
<dbReference type="InterPro" id="IPR051995">
    <property type="entry name" value="Ciliary_GTPase"/>
</dbReference>
<dbReference type="SUPFAM" id="SSF52540">
    <property type="entry name" value="P-loop containing nucleoside triphosphate hydrolases"/>
    <property type="match status" value="1"/>
</dbReference>
<protein>
    <submittedName>
        <fullName evidence="7">ADP-ribosylation factor</fullName>
    </submittedName>
</protein>
<dbReference type="GO" id="GO:0005525">
    <property type="term" value="F:GTP binding"/>
    <property type="evidence" value="ECO:0007669"/>
    <property type="project" value="UniProtKB-KW"/>
</dbReference>
<organism evidence="6 7">
    <name type="scientific">Heligmosomoides polygyrus</name>
    <name type="common">Parasitic roundworm</name>
    <dbReference type="NCBI Taxonomy" id="6339"/>
    <lineage>
        <taxon>Eukaryota</taxon>
        <taxon>Metazoa</taxon>
        <taxon>Ecdysozoa</taxon>
        <taxon>Nematoda</taxon>
        <taxon>Chromadorea</taxon>
        <taxon>Rhabditida</taxon>
        <taxon>Rhabditina</taxon>
        <taxon>Rhabditomorpha</taxon>
        <taxon>Strongyloidea</taxon>
        <taxon>Heligmosomidae</taxon>
        <taxon>Heligmosomoides</taxon>
    </lineage>
</organism>
<dbReference type="PROSITE" id="PS51417">
    <property type="entry name" value="ARF"/>
    <property type="match status" value="1"/>
</dbReference>
<dbReference type="InterPro" id="IPR006689">
    <property type="entry name" value="Small_GTPase_ARF/SAR"/>
</dbReference>